<feature type="transmembrane region" description="Helical" evidence="1">
    <location>
        <begin position="66"/>
        <end position="85"/>
    </location>
</feature>
<gene>
    <name evidence="2" type="ORF">C0630_12115</name>
</gene>
<dbReference type="RefSeq" id="WP_273439734.1">
    <property type="nucleotide sequence ID" value="NZ_PKUN01000021.1"/>
</dbReference>
<accession>A0A2N6CVA6</accession>
<dbReference type="EMBL" id="PKUN01000021">
    <property type="protein sequence ID" value="PLX61137.1"/>
    <property type="molecule type" value="Genomic_DNA"/>
</dbReference>
<sequence length="201" mass="21748">MSKTETSEADSDPKTPQSSALLITILLVISIVLSVLLIAFTVGSILLSAGTVGLWPLVKDWVENPIIKLGIALSFLSFGVVLFHIKSRYPRFFIFLEIVFAVTLAWVALGESDASRLTVSLAIAATAFATADIVKGLQSLGGSSTETTSFNPSFGFDLNNIRVYQGEKLICTIPKGINNAAYKIDLEKLEQRIKVLEDRPG</sequence>
<evidence type="ECO:0000313" key="2">
    <source>
        <dbReference type="EMBL" id="PLX61137.1"/>
    </source>
</evidence>
<organism evidence="2 3">
    <name type="scientific">Sedimenticola selenatireducens</name>
    <dbReference type="NCBI Taxonomy" id="191960"/>
    <lineage>
        <taxon>Bacteria</taxon>
        <taxon>Pseudomonadati</taxon>
        <taxon>Pseudomonadota</taxon>
        <taxon>Gammaproteobacteria</taxon>
        <taxon>Chromatiales</taxon>
        <taxon>Sedimenticolaceae</taxon>
        <taxon>Sedimenticola</taxon>
    </lineage>
</organism>
<keyword evidence="1" id="KW-0472">Membrane</keyword>
<evidence type="ECO:0000313" key="3">
    <source>
        <dbReference type="Proteomes" id="UP000235015"/>
    </source>
</evidence>
<reference evidence="2 3" key="1">
    <citation type="submission" date="2017-11" db="EMBL/GenBank/DDBJ databases">
        <title>Genome-resolved metagenomics identifies genetic mobility, metabolic interactions, and unexpected diversity in perchlorate-reducing communities.</title>
        <authorList>
            <person name="Barnum T.P."/>
            <person name="Figueroa I.A."/>
            <person name="Carlstrom C.I."/>
            <person name="Lucas L.N."/>
            <person name="Engelbrektson A.L."/>
            <person name="Coates J.D."/>
        </authorList>
    </citation>
    <scope>NUCLEOTIDE SEQUENCE [LARGE SCALE GENOMIC DNA]</scope>
    <source>
        <strain evidence="2">BM301</strain>
    </source>
</reference>
<evidence type="ECO:0000256" key="1">
    <source>
        <dbReference type="SAM" id="Phobius"/>
    </source>
</evidence>
<keyword evidence="1" id="KW-0812">Transmembrane</keyword>
<protein>
    <submittedName>
        <fullName evidence="2">Uncharacterized protein</fullName>
    </submittedName>
</protein>
<proteinExistence type="predicted"/>
<feature type="transmembrane region" description="Helical" evidence="1">
    <location>
        <begin position="21"/>
        <end position="46"/>
    </location>
</feature>
<dbReference type="AlphaFoldDB" id="A0A2N6CVA6"/>
<feature type="transmembrane region" description="Helical" evidence="1">
    <location>
        <begin position="92"/>
        <end position="109"/>
    </location>
</feature>
<comment type="caution">
    <text evidence="2">The sequence shown here is derived from an EMBL/GenBank/DDBJ whole genome shotgun (WGS) entry which is preliminary data.</text>
</comment>
<keyword evidence="1" id="KW-1133">Transmembrane helix</keyword>
<name>A0A2N6CVA6_9GAMM</name>
<dbReference type="Proteomes" id="UP000235015">
    <property type="component" value="Unassembled WGS sequence"/>
</dbReference>